<feature type="region of interest" description="Disordered" evidence="1">
    <location>
        <begin position="27"/>
        <end position="53"/>
    </location>
</feature>
<organism evidence="2 3">
    <name type="scientific">Bodo saltans</name>
    <name type="common">Flagellated protozoan</name>
    <dbReference type="NCBI Taxonomy" id="75058"/>
    <lineage>
        <taxon>Eukaryota</taxon>
        <taxon>Discoba</taxon>
        <taxon>Euglenozoa</taxon>
        <taxon>Kinetoplastea</taxon>
        <taxon>Metakinetoplastina</taxon>
        <taxon>Eubodonida</taxon>
        <taxon>Bodonidae</taxon>
        <taxon>Bodo</taxon>
    </lineage>
</organism>
<name>A0A0S4KKU0_BODSA</name>
<feature type="compositionally biased region" description="Polar residues" evidence="1">
    <location>
        <begin position="294"/>
        <end position="303"/>
    </location>
</feature>
<protein>
    <submittedName>
        <fullName evidence="2">Uncharacterized protein</fullName>
    </submittedName>
</protein>
<feature type="region of interest" description="Disordered" evidence="1">
    <location>
        <begin position="359"/>
        <end position="438"/>
    </location>
</feature>
<accession>A0A0S4KKU0</accession>
<keyword evidence="3" id="KW-1185">Reference proteome</keyword>
<dbReference type="EMBL" id="CYKH01002253">
    <property type="protein sequence ID" value="CUM57956.1"/>
    <property type="molecule type" value="Genomic_DNA"/>
</dbReference>
<proteinExistence type="predicted"/>
<evidence type="ECO:0000256" key="1">
    <source>
        <dbReference type="SAM" id="MobiDB-lite"/>
    </source>
</evidence>
<dbReference type="VEuPathDB" id="TriTrypDB:BSAL_48865"/>
<gene>
    <name evidence="2" type="ORF">BSAL_48865</name>
</gene>
<feature type="region of interest" description="Disordered" evidence="1">
    <location>
        <begin position="108"/>
        <end position="171"/>
    </location>
</feature>
<feature type="compositionally biased region" description="Polar residues" evidence="1">
    <location>
        <begin position="108"/>
        <end position="118"/>
    </location>
</feature>
<feature type="compositionally biased region" description="Polar residues" evidence="1">
    <location>
        <begin position="144"/>
        <end position="164"/>
    </location>
</feature>
<dbReference type="Proteomes" id="UP000051952">
    <property type="component" value="Unassembled WGS sequence"/>
</dbReference>
<feature type="compositionally biased region" description="Low complexity" evidence="1">
    <location>
        <begin position="271"/>
        <end position="287"/>
    </location>
</feature>
<reference evidence="3" key="1">
    <citation type="submission" date="2015-09" db="EMBL/GenBank/DDBJ databases">
        <authorList>
            <consortium name="Pathogen Informatics"/>
        </authorList>
    </citation>
    <scope>NUCLEOTIDE SEQUENCE [LARGE SCALE GENOMIC DNA]</scope>
    <source>
        <strain evidence="3">Lake Konstanz</strain>
    </source>
</reference>
<evidence type="ECO:0000313" key="2">
    <source>
        <dbReference type="EMBL" id="CUM57956.1"/>
    </source>
</evidence>
<evidence type="ECO:0000313" key="3">
    <source>
        <dbReference type="Proteomes" id="UP000051952"/>
    </source>
</evidence>
<dbReference type="AlphaFoldDB" id="A0A0S4KKU0"/>
<feature type="compositionally biased region" description="Polar residues" evidence="1">
    <location>
        <begin position="196"/>
        <end position="207"/>
    </location>
</feature>
<feature type="region of interest" description="Disordered" evidence="1">
    <location>
        <begin position="236"/>
        <end position="310"/>
    </location>
</feature>
<feature type="compositionally biased region" description="Low complexity" evidence="1">
    <location>
        <begin position="246"/>
        <end position="261"/>
    </location>
</feature>
<sequence length="438" mass="45716">MNQKDPPLGGSRGTDALDVVVWFGSTAAPSNSGSANGGAGGDRPIGLSATTGWPQRILTVGGIQHRKGEDPHSKHTAEAQQLVRQFYTLESAGVSDSDAGRLSLHRVGSSTFAPTPTHAQQQQRGRREGAAWTPGPTVKKHHLQQQQQRPMSASVMSNTSNETLPISDGHHEDRSLVVDATGVHSSSHHKSAYIPVSTTQSGASSPSGLFERRRASVAQGLPRESLSLKLFRAAMEQQDGEGSGSGSPKLLGGRPPSGKTRPPSRGRARRPSSAASAASSAASTTPSLEEARRSSSGRSTAPKTASDFPSVEKCRDLNSTLALTRAAAVLASGGSGGAVSALIGLPTTHSAAQMPVATTTGTDVDADIANNSEPGKRQGMQSRLEAAGKPARPSSAVVSALKKKASKRRQRRCSECVNWSSDDDALSSATARRHHNRY</sequence>
<feature type="region of interest" description="Disordered" evidence="1">
    <location>
        <begin position="186"/>
        <end position="220"/>
    </location>
</feature>
<feature type="compositionally biased region" description="Basic residues" evidence="1">
    <location>
        <begin position="401"/>
        <end position="411"/>
    </location>
</feature>